<dbReference type="PANTHER" id="PTHR12891:SF0">
    <property type="entry name" value="MMS19 NUCLEOTIDE EXCISION REPAIR PROTEIN HOMOLOG"/>
    <property type="match status" value="1"/>
</dbReference>
<dbReference type="InterPro" id="IPR029240">
    <property type="entry name" value="MMS19_N"/>
</dbReference>
<dbReference type="EMBL" id="QGKY02001250">
    <property type="protein sequence ID" value="KAF2564260.1"/>
    <property type="molecule type" value="Genomic_DNA"/>
</dbReference>
<evidence type="ECO:0000313" key="3">
    <source>
        <dbReference type="EMBL" id="KAF2564260.1"/>
    </source>
</evidence>
<organism evidence="3">
    <name type="scientific">Brassica cretica</name>
    <name type="common">Mustard</name>
    <dbReference type="NCBI Taxonomy" id="69181"/>
    <lineage>
        <taxon>Eukaryota</taxon>
        <taxon>Viridiplantae</taxon>
        <taxon>Streptophyta</taxon>
        <taxon>Embryophyta</taxon>
        <taxon>Tracheophyta</taxon>
        <taxon>Spermatophyta</taxon>
        <taxon>Magnoliopsida</taxon>
        <taxon>eudicotyledons</taxon>
        <taxon>Gunneridae</taxon>
        <taxon>Pentapetalae</taxon>
        <taxon>rosids</taxon>
        <taxon>malvids</taxon>
        <taxon>Brassicales</taxon>
        <taxon>Brassicaceae</taxon>
        <taxon>Brassiceae</taxon>
        <taxon>Brassica</taxon>
    </lineage>
</organism>
<keyword evidence="1" id="KW-0539">Nucleus</keyword>
<accession>A0A8S9I3M5</accession>
<protein>
    <recommendedName>
        <fullName evidence="1">MMS19 nucleotide excision repair protein</fullName>
    </recommendedName>
</protein>
<dbReference type="PANTHER" id="PTHR12891">
    <property type="entry name" value="DNA REPAIR/TRANSCRIPTION PROTEIN MET18/MMS19"/>
    <property type="match status" value="1"/>
</dbReference>
<reference evidence="3" key="1">
    <citation type="submission" date="2019-12" db="EMBL/GenBank/DDBJ databases">
        <title>Genome sequencing and annotation of Brassica cretica.</title>
        <authorList>
            <person name="Studholme D.J."/>
            <person name="Sarris P.F."/>
        </authorList>
    </citation>
    <scope>NUCLEOTIDE SEQUENCE</scope>
    <source>
        <strain evidence="3">PFS-102/07</strain>
        <tissue evidence="3">Leaf</tissue>
    </source>
</reference>
<name>A0A8S9I3M5_BRACR</name>
<dbReference type="GO" id="GO:0016226">
    <property type="term" value="P:iron-sulfur cluster assembly"/>
    <property type="evidence" value="ECO:0007669"/>
    <property type="project" value="UniProtKB-UniRule"/>
</dbReference>
<feature type="domain" description="MMS19 N-terminal" evidence="2">
    <location>
        <begin position="46"/>
        <end position="167"/>
    </location>
</feature>
<evidence type="ECO:0000256" key="1">
    <source>
        <dbReference type="RuleBase" id="RU367072"/>
    </source>
</evidence>
<comment type="similarity">
    <text evidence="1">Belongs to the MET18/MMS19 family.</text>
</comment>
<sequence length="172" mass="18689">MAALNNLTEHLEAFVDVTRSPTHHAESLKAIATSLEKGVLSINQLVVEMDMYLTTTDDVVRARGILLLAEMLDYLKSKPLDNAVVHSLVGFFTAKLAEWRSVRGALSGCLALTKRKGVAGVVTAVDAEAVAKSMAQSIQVQSLALYDRKLCFELLECLLEQYPEAMINLPGG</sequence>
<dbReference type="AlphaFoldDB" id="A0A8S9I3M5"/>
<keyword evidence="1" id="KW-0227">DNA damage</keyword>
<dbReference type="GO" id="GO:0051604">
    <property type="term" value="P:protein maturation"/>
    <property type="evidence" value="ECO:0007669"/>
    <property type="project" value="UniProtKB-UniRule"/>
</dbReference>
<dbReference type="Pfam" id="PF14500">
    <property type="entry name" value="MMS19_N"/>
    <property type="match status" value="1"/>
</dbReference>
<proteinExistence type="inferred from homology"/>
<comment type="subcellular location">
    <subcellularLocation>
        <location evidence="1">Nucleus</location>
    </subcellularLocation>
</comment>
<comment type="function">
    <text evidence="1">Key component of the cytosolic iron-sulfur protein assembly (CIA) complex, a multiprotein complex that mediates the incorporation of iron-sulfur cluster into apoproteins specifically involved in DNA metabolism and genomic integrity. In the CIA complex, MMS19 acts as an adapter between early-acting CIA components and a subset of cellular target iron-sulfur proteins.</text>
</comment>
<evidence type="ECO:0000259" key="2">
    <source>
        <dbReference type="Pfam" id="PF14500"/>
    </source>
</evidence>
<dbReference type="InterPro" id="IPR039920">
    <property type="entry name" value="MMS19"/>
</dbReference>
<dbReference type="GO" id="GO:0006281">
    <property type="term" value="P:DNA repair"/>
    <property type="evidence" value="ECO:0007669"/>
    <property type="project" value="UniProtKB-UniRule"/>
</dbReference>
<keyword evidence="1" id="KW-0234">DNA repair</keyword>
<dbReference type="GO" id="GO:0005634">
    <property type="term" value="C:nucleus"/>
    <property type="evidence" value="ECO:0007669"/>
    <property type="project" value="UniProtKB-SubCell"/>
</dbReference>
<gene>
    <name evidence="3" type="ORF">F2Q70_00018498</name>
</gene>
<comment type="caution">
    <text evidence="3">The sequence shown here is derived from an EMBL/GenBank/DDBJ whole genome shotgun (WGS) entry which is preliminary data.</text>
</comment>
<dbReference type="GO" id="GO:0097361">
    <property type="term" value="C:cytosolic [4Fe-4S] assembly targeting complex"/>
    <property type="evidence" value="ECO:0007669"/>
    <property type="project" value="UniProtKB-UniRule"/>
</dbReference>